<sequence length="113" mass="12602">MAMTQAVKKIGTLLLVAAVAFPITATAGEDEEQEIESERREAVRSAVEQGHIKPLSELLKEIQKHLPGKVLGVEAEKKEKRWIYEFRVIDASGRLYEVSVDAATAEILKIEQE</sequence>
<evidence type="ECO:0000259" key="2">
    <source>
        <dbReference type="Pfam" id="PF03413"/>
    </source>
</evidence>
<feature type="signal peptide" evidence="1">
    <location>
        <begin position="1"/>
        <end position="27"/>
    </location>
</feature>
<keyword evidence="1" id="KW-0732">Signal</keyword>
<evidence type="ECO:0000313" key="3">
    <source>
        <dbReference type="EMBL" id="AGK56544.1"/>
    </source>
</evidence>
<dbReference type="eggNOG" id="COG3212">
    <property type="taxonomic scope" value="Bacteria"/>
</dbReference>
<feature type="chain" id="PRO_5004105578" evidence="1">
    <location>
        <begin position="28"/>
        <end position="113"/>
    </location>
</feature>
<proteinExistence type="predicted"/>
<dbReference type="Proteomes" id="UP000005952">
    <property type="component" value="Chromosome"/>
</dbReference>
<dbReference type="STRING" id="670307.HYPDE_24293"/>
<dbReference type="EMBL" id="CP005587">
    <property type="protein sequence ID" value="AGK56544.1"/>
    <property type="molecule type" value="Genomic_DNA"/>
</dbReference>
<gene>
    <name evidence="3" type="ORF">HYPDE_24293</name>
</gene>
<protein>
    <submittedName>
        <fullName evidence="3">Peptidase</fullName>
    </submittedName>
</protein>
<name>N0AZJ1_9HYPH</name>
<dbReference type="Gene3D" id="3.10.450.40">
    <property type="match status" value="1"/>
</dbReference>
<dbReference type="Pfam" id="PF03413">
    <property type="entry name" value="PepSY"/>
    <property type="match status" value="1"/>
</dbReference>
<dbReference type="InterPro" id="IPR025711">
    <property type="entry name" value="PepSY"/>
</dbReference>
<reference evidence="3 4" key="1">
    <citation type="journal article" date="2013" name="Genome Announc.">
        <title>Genome sequences for three denitrifying bacterial strains isolated from a uranium- and nitrate-contaminated subsurface environment.</title>
        <authorList>
            <person name="Venkatramanan R."/>
            <person name="Prakash O."/>
            <person name="Woyke T."/>
            <person name="Chain P."/>
            <person name="Goodwin L.A."/>
            <person name="Watson D."/>
            <person name="Brooks S."/>
            <person name="Kostka J.E."/>
            <person name="Green S.J."/>
        </authorList>
    </citation>
    <scope>NUCLEOTIDE SEQUENCE [LARGE SCALE GENOMIC DNA]</scope>
    <source>
        <strain evidence="3 4">1NES1</strain>
    </source>
</reference>
<dbReference type="AlphaFoldDB" id="N0AZJ1"/>
<organism evidence="3 4">
    <name type="scientific">Hyphomicrobium denitrificans 1NES1</name>
    <dbReference type="NCBI Taxonomy" id="670307"/>
    <lineage>
        <taxon>Bacteria</taxon>
        <taxon>Pseudomonadati</taxon>
        <taxon>Pseudomonadota</taxon>
        <taxon>Alphaproteobacteria</taxon>
        <taxon>Hyphomicrobiales</taxon>
        <taxon>Hyphomicrobiaceae</taxon>
        <taxon>Hyphomicrobium</taxon>
    </lineage>
</organism>
<dbReference type="KEGG" id="hdt:HYPDE_24293"/>
<accession>N0AZJ1</accession>
<keyword evidence="4" id="KW-1185">Reference proteome</keyword>
<evidence type="ECO:0000256" key="1">
    <source>
        <dbReference type="SAM" id="SignalP"/>
    </source>
</evidence>
<dbReference type="HOGENOM" id="CLU_143489_2_0_5"/>
<evidence type="ECO:0000313" key="4">
    <source>
        <dbReference type="Proteomes" id="UP000005952"/>
    </source>
</evidence>
<feature type="domain" description="PepSY" evidence="2">
    <location>
        <begin position="54"/>
        <end position="111"/>
    </location>
</feature>